<accession>A0A9Q0JQU0</accession>
<dbReference type="EMBL" id="JAMYWD010001616">
    <property type="protein sequence ID" value="KAJ4942626.1"/>
    <property type="molecule type" value="Genomic_DNA"/>
</dbReference>
<reference evidence="1" key="1">
    <citation type="journal article" date="2023" name="Plant J.">
        <title>The genome of the king protea, Protea cynaroides.</title>
        <authorList>
            <person name="Chang J."/>
            <person name="Duong T.A."/>
            <person name="Schoeman C."/>
            <person name="Ma X."/>
            <person name="Roodt D."/>
            <person name="Barker N."/>
            <person name="Li Z."/>
            <person name="Van de Peer Y."/>
            <person name="Mizrachi E."/>
        </authorList>
    </citation>
    <scope>NUCLEOTIDE SEQUENCE</scope>
    <source>
        <tissue evidence="1">Young leaves</tissue>
    </source>
</reference>
<evidence type="ECO:0000313" key="2">
    <source>
        <dbReference type="Proteomes" id="UP001141806"/>
    </source>
</evidence>
<protein>
    <submittedName>
        <fullName evidence="1">Uncharacterized protein</fullName>
    </submittedName>
</protein>
<proteinExistence type="predicted"/>
<sequence length="62" mass="7512">MEEGFRVRKRELRVERKGRRRRRRTTAAWCYGDDDGGTVQRRKTPMIFAEIRTSFRCFQPCS</sequence>
<organism evidence="1 2">
    <name type="scientific">Protea cynaroides</name>
    <dbReference type="NCBI Taxonomy" id="273540"/>
    <lineage>
        <taxon>Eukaryota</taxon>
        <taxon>Viridiplantae</taxon>
        <taxon>Streptophyta</taxon>
        <taxon>Embryophyta</taxon>
        <taxon>Tracheophyta</taxon>
        <taxon>Spermatophyta</taxon>
        <taxon>Magnoliopsida</taxon>
        <taxon>Proteales</taxon>
        <taxon>Proteaceae</taxon>
        <taxon>Protea</taxon>
    </lineage>
</organism>
<evidence type="ECO:0000313" key="1">
    <source>
        <dbReference type="EMBL" id="KAJ4942626.1"/>
    </source>
</evidence>
<dbReference type="Proteomes" id="UP001141806">
    <property type="component" value="Unassembled WGS sequence"/>
</dbReference>
<keyword evidence="2" id="KW-1185">Reference proteome</keyword>
<name>A0A9Q0JQU0_9MAGN</name>
<gene>
    <name evidence="1" type="ORF">NE237_000076</name>
</gene>
<comment type="caution">
    <text evidence="1">The sequence shown here is derived from an EMBL/GenBank/DDBJ whole genome shotgun (WGS) entry which is preliminary data.</text>
</comment>
<dbReference type="AlphaFoldDB" id="A0A9Q0JQU0"/>